<name>A0AAV4IW88_9GAST</name>
<dbReference type="Proteomes" id="UP000762676">
    <property type="component" value="Unassembled WGS sequence"/>
</dbReference>
<evidence type="ECO:0000256" key="1">
    <source>
        <dbReference type="SAM" id="MobiDB-lite"/>
    </source>
</evidence>
<dbReference type="AlphaFoldDB" id="A0AAV4IW88"/>
<organism evidence="2 3">
    <name type="scientific">Elysia marginata</name>
    <dbReference type="NCBI Taxonomy" id="1093978"/>
    <lineage>
        <taxon>Eukaryota</taxon>
        <taxon>Metazoa</taxon>
        <taxon>Spiralia</taxon>
        <taxon>Lophotrochozoa</taxon>
        <taxon>Mollusca</taxon>
        <taxon>Gastropoda</taxon>
        <taxon>Heterobranchia</taxon>
        <taxon>Euthyneura</taxon>
        <taxon>Panpulmonata</taxon>
        <taxon>Sacoglossa</taxon>
        <taxon>Placobranchoidea</taxon>
        <taxon>Plakobranchidae</taxon>
        <taxon>Elysia</taxon>
    </lineage>
</organism>
<dbReference type="EMBL" id="BMAT01006452">
    <property type="protein sequence ID" value="GFS13002.1"/>
    <property type="molecule type" value="Genomic_DNA"/>
</dbReference>
<sequence length="122" mass="13828">MRTFSKREIRNVNVYKTLGAIFLPRKVVVDNGHENPKLTTFKNLKNTVELQIIQGFCEDIEKKVDFELPGGHGSTRISLGELKQISEREIEVVMVSSCQNGKQATTPTESRRTSGKSTNKYR</sequence>
<accession>A0AAV4IW88</accession>
<feature type="compositionally biased region" description="Polar residues" evidence="1">
    <location>
        <begin position="96"/>
        <end position="108"/>
    </location>
</feature>
<proteinExistence type="predicted"/>
<reference evidence="2 3" key="1">
    <citation type="journal article" date="2021" name="Elife">
        <title>Chloroplast acquisition without the gene transfer in kleptoplastic sea slugs, Plakobranchus ocellatus.</title>
        <authorList>
            <person name="Maeda T."/>
            <person name="Takahashi S."/>
            <person name="Yoshida T."/>
            <person name="Shimamura S."/>
            <person name="Takaki Y."/>
            <person name="Nagai Y."/>
            <person name="Toyoda A."/>
            <person name="Suzuki Y."/>
            <person name="Arimoto A."/>
            <person name="Ishii H."/>
            <person name="Satoh N."/>
            <person name="Nishiyama T."/>
            <person name="Hasebe M."/>
            <person name="Maruyama T."/>
            <person name="Minagawa J."/>
            <person name="Obokata J."/>
            <person name="Shigenobu S."/>
        </authorList>
    </citation>
    <scope>NUCLEOTIDE SEQUENCE [LARGE SCALE GENOMIC DNA]</scope>
</reference>
<gene>
    <name evidence="2" type="ORF">ElyMa_003125700</name>
</gene>
<evidence type="ECO:0000313" key="3">
    <source>
        <dbReference type="Proteomes" id="UP000762676"/>
    </source>
</evidence>
<comment type="caution">
    <text evidence="2">The sequence shown here is derived from an EMBL/GenBank/DDBJ whole genome shotgun (WGS) entry which is preliminary data.</text>
</comment>
<protein>
    <submittedName>
        <fullName evidence="2">Uncharacterized protein</fullName>
    </submittedName>
</protein>
<evidence type="ECO:0000313" key="2">
    <source>
        <dbReference type="EMBL" id="GFS13002.1"/>
    </source>
</evidence>
<feature type="region of interest" description="Disordered" evidence="1">
    <location>
        <begin position="96"/>
        <end position="122"/>
    </location>
</feature>
<keyword evidence="3" id="KW-1185">Reference proteome</keyword>